<feature type="non-terminal residue" evidence="2">
    <location>
        <position position="1"/>
    </location>
</feature>
<dbReference type="OrthoDB" id="21573at2759"/>
<organism evidence="2 3">
    <name type="scientific">Cadophora malorum</name>
    <dbReference type="NCBI Taxonomy" id="108018"/>
    <lineage>
        <taxon>Eukaryota</taxon>
        <taxon>Fungi</taxon>
        <taxon>Dikarya</taxon>
        <taxon>Ascomycota</taxon>
        <taxon>Pezizomycotina</taxon>
        <taxon>Leotiomycetes</taxon>
        <taxon>Helotiales</taxon>
        <taxon>Ploettnerulaceae</taxon>
        <taxon>Cadophora</taxon>
    </lineage>
</organism>
<gene>
    <name evidence="2" type="ORF">IFR04_016002</name>
</gene>
<comment type="caution">
    <text evidence="2">The sequence shown here is derived from an EMBL/GenBank/DDBJ whole genome shotgun (WGS) entry which is preliminary data.</text>
</comment>
<sequence length="115" mass="11841">VVIAGKKKGRKATEEEARELLGAIRGVMAEMGGREMKPVEGKVLGTLTMFLEGKQQQQGKKAKKGGSDAAVGVQGEGSQGHLGEGSGNVDVDDSREVSQSLKSVEKGEGSKATGS</sequence>
<evidence type="ECO:0000256" key="1">
    <source>
        <dbReference type="SAM" id="MobiDB-lite"/>
    </source>
</evidence>
<dbReference type="Proteomes" id="UP000664132">
    <property type="component" value="Unassembled WGS sequence"/>
</dbReference>
<feature type="region of interest" description="Disordered" evidence="1">
    <location>
        <begin position="54"/>
        <end position="115"/>
    </location>
</feature>
<protein>
    <submittedName>
        <fullName evidence="2">Uncharacterized protein</fullName>
    </submittedName>
</protein>
<name>A0A8H7SWP8_9HELO</name>
<dbReference type="AlphaFoldDB" id="A0A8H7SWP8"/>
<feature type="compositionally biased region" description="Gly residues" evidence="1">
    <location>
        <begin position="74"/>
        <end position="86"/>
    </location>
</feature>
<evidence type="ECO:0000313" key="2">
    <source>
        <dbReference type="EMBL" id="KAG4410869.1"/>
    </source>
</evidence>
<keyword evidence="3" id="KW-1185">Reference proteome</keyword>
<proteinExistence type="predicted"/>
<accession>A0A8H7SWP8</accession>
<reference evidence="2" key="1">
    <citation type="submission" date="2021-02" db="EMBL/GenBank/DDBJ databases">
        <title>Genome sequence Cadophora malorum strain M34.</title>
        <authorList>
            <person name="Stefanovic E."/>
            <person name="Vu D."/>
            <person name="Scully C."/>
            <person name="Dijksterhuis J."/>
            <person name="Roader J."/>
            <person name="Houbraken J."/>
        </authorList>
    </citation>
    <scope>NUCLEOTIDE SEQUENCE</scope>
    <source>
        <strain evidence="2">M34</strain>
    </source>
</reference>
<dbReference type="EMBL" id="JAFJYH010000570">
    <property type="protein sequence ID" value="KAG4410869.1"/>
    <property type="molecule type" value="Genomic_DNA"/>
</dbReference>
<evidence type="ECO:0000313" key="3">
    <source>
        <dbReference type="Proteomes" id="UP000664132"/>
    </source>
</evidence>